<dbReference type="Proteomes" id="UP000193411">
    <property type="component" value="Unassembled WGS sequence"/>
</dbReference>
<protein>
    <submittedName>
        <fullName evidence="2">Uncharacterized protein</fullName>
    </submittedName>
</protein>
<evidence type="ECO:0000313" key="3">
    <source>
        <dbReference type="Proteomes" id="UP000193411"/>
    </source>
</evidence>
<accession>A0A1Y2I3R5</accession>
<proteinExistence type="predicted"/>
<keyword evidence="3" id="KW-1185">Reference proteome</keyword>
<dbReference type="EMBL" id="MCFL01000001">
    <property type="protein sequence ID" value="ORZ41497.1"/>
    <property type="molecule type" value="Genomic_DNA"/>
</dbReference>
<dbReference type="AlphaFoldDB" id="A0A1Y2I3R5"/>
<organism evidence="2 3">
    <name type="scientific">Catenaria anguillulae PL171</name>
    <dbReference type="NCBI Taxonomy" id="765915"/>
    <lineage>
        <taxon>Eukaryota</taxon>
        <taxon>Fungi</taxon>
        <taxon>Fungi incertae sedis</taxon>
        <taxon>Blastocladiomycota</taxon>
        <taxon>Blastocladiomycetes</taxon>
        <taxon>Blastocladiales</taxon>
        <taxon>Catenariaceae</taxon>
        <taxon>Catenaria</taxon>
    </lineage>
</organism>
<name>A0A1Y2I3R5_9FUNG</name>
<reference evidence="2 3" key="1">
    <citation type="submission" date="2016-07" db="EMBL/GenBank/DDBJ databases">
        <title>Pervasive Adenine N6-methylation of Active Genes in Fungi.</title>
        <authorList>
            <consortium name="DOE Joint Genome Institute"/>
            <person name="Mondo S.J."/>
            <person name="Dannebaum R.O."/>
            <person name="Kuo R.C."/>
            <person name="Labutti K."/>
            <person name="Haridas S."/>
            <person name="Kuo A."/>
            <person name="Salamov A."/>
            <person name="Ahrendt S.R."/>
            <person name="Lipzen A."/>
            <person name="Sullivan W."/>
            <person name="Andreopoulos W.B."/>
            <person name="Clum A."/>
            <person name="Lindquist E."/>
            <person name="Daum C."/>
            <person name="Ramamoorthy G.K."/>
            <person name="Gryganskyi A."/>
            <person name="Culley D."/>
            <person name="Magnuson J.K."/>
            <person name="James T.Y."/>
            <person name="O'Malley M.A."/>
            <person name="Stajich J.E."/>
            <person name="Spatafora J.W."/>
            <person name="Visel A."/>
            <person name="Grigoriev I.V."/>
        </authorList>
    </citation>
    <scope>NUCLEOTIDE SEQUENCE [LARGE SCALE GENOMIC DNA]</scope>
    <source>
        <strain evidence="2 3">PL171</strain>
    </source>
</reference>
<sequence>MMVAGNAVDGLEPTSSPRRAPTSIIAIEIVHHFSSFIKKSASASILRILARHHTAARSASQGRAGTMENSVASPHPQSVSAVNSPRLAHQSSSCKVGLDPFRPWNWNSRTTSTRNRWYVGKRGLPSHDGLCIHHIAPATRALRHAHMELSSHLRQVGFGCF</sequence>
<gene>
    <name evidence="2" type="ORF">BCR44DRAFT_243048</name>
</gene>
<comment type="caution">
    <text evidence="2">The sequence shown here is derived from an EMBL/GenBank/DDBJ whole genome shotgun (WGS) entry which is preliminary data.</text>
</comment>
<evidence type="ECO:0000313" key="2">
    <source>
        <dbReference type="EMBL" id="ORZ41497.1"/>
    </source>
</evidence>
<evidence type="ECO:0000256" key="1">
    <source>
        <dbReference type="SAM" id="MobiDB-lite"/>
    </source>
</evidence>
<feature type="region of interest" description="Disordered" evidence="1">
    <location>
        <begin position="57"/>
        <end position="81"/>
    </location>
</feature>